<evidence type="ECO:0000256" key="1">
    <source>
        <dbReference type="SAM" id="SignalP"/>
    </source>
</evidence>
<organism evidence="2 3">
    <name type="scientific">Nannocystis exedens</name>
    <dbReference type="NCBI Taxonomy" id="54"/>
    <lineage>
        <taxon>Bacteria</taxon>
        <taxon>Pseudomonadati</taxon>
        <taxon>Myxococcota</taxon>
        <taxon>Polyangia</taxon>
        <taxon>Nannocystales</taxon>
        <taxon>Nannocystaceae</taxon>
        <taxon>Nannocystis</taxon>
    </lineage>
</organism>
<name>A0A1I1SSK8_9BACT</name>
<feature type="chain" id="PRO_5011772937" evidence="1">
    <location>
        <begin position="25"/>
        <end position="116"/>
    </location>
</feature>
<reference evidence="3" key="1">
    <citation type="submission" date="2016-10" db="EMBL/GenBank/DDBJ databases">
        <authorList>
            <person name="Varghese N."/>
            <person name="Submissions S."/>
        </authorList>
    </citation>
    <scope>NUCLEOTIDE SEQUENCE [LARGE SCALE GENOMIC DNA]</scope>
    <source>
        <strain evidence="3">ATCC 25963</strain>
    </source>
</reference>
<dbReference type="AlphaFoldDB" id="A0A1I1SSK8"/>
<feature type="signal peptide" evidence="1">
    <location>
        <begin position="1"/>
        <end position="24"/>
    </location>
</feature>
<keyword evidence="1" id="KW-0732">Signal</keyword>
<keyword evidence="3" id="KW-1185">Reference proteome</keyword>
<dbReference type="Proteomes" id="UP000199400">
    <property type="component" value="Unassembled WGS sequence"/>
</dbReference>
<proteinExistence type="predicted"/>
<gene>
    <name evidence="2" type="ORF">SAMN02745121_00239</name>
</gene>
<accession>A0A1I1SSK8</accession>
<evidence type="ECO:0000313" key="3">
    <source>
        <dbReference type="Proteomes" id="UP000199400"/>
    </source>
</evidence>
<dbReference type="EMBL" id="FOMX01000002">
    <property type="protein sequence ID" value="SFD49427.1"/>
    <property type="molecule type" value="Genomic_DNA"/>
</dbReference>
<evidence type="ECO:0000313" key="2">
    <source>
        <dbReference type="EMBL" id="SFD49427.1"/>
    </source>
</evidence>
<sequence length="116" mass="12687">MRRILFAVSCASFAYGASLSTSHAALSVAECVQVDSEVGARGMSLRVHNQCDVDVRCELRWSVRCEGDTTDTAARPMSLVVRLAPGHARDLLASGEACGERIWEIADDVWECKETR</sequence>
<protein>
    <submittedName>
        <fullName evidence="2">Uncharacterized protein</fullName>
    </submittedName>
</protein>